<feature type="transmembrane region" description="Helical" evidence="6">
    <location>
        <begin position="27"/>
        <end position="45"/>
    </location>
</feature>
<organism evidence="7 8">
    <name type="scientific">Cohaesibacter marisflavi</name>
    <dbReference type="NCBI Taxonomy" id="655353"/>
    <lineage>
        <taxon>Bacteria</taxon>
        <taxon>Pseudomonadati</taxon>
        <taxon>Pseudomonadota</taxon>
        <taxon>Alphaproteobacteria</taxon>
        <taxon>Hyphomicrobiales</taxon>
        <taxon>Cohaesibacteraceae</taxon>
    </lineage>
</organism>
<evidence type="ECO:0000256" key="2">
    <source>
        <dbReference type="ARBA" id="ARBA00022475"/>
    </source>
</evidence>
<dbReference type="STRING" id="655353.SAMN04488056_10384"/>
<evidence type="ECO:0000313" key="7">
    <source>
        <dbReference type="EMBL" id="SFO08000.1"/>
    </source>
</evidence>
<sequence length="119" mass="12746">MLFYLTVILLCQLIGEALVTLFDFPVPGPVIGMAIMFFGLLIKGSVPDGLSSVGDTLLSHMSLLFIPAGVGIMVNAELIQREIVPITVSLVISTFLCIAVTGLLMSWLTRNKSIGGHKE</sequence>
<evidence type="ECO:0000256" key="3">
    <source>
        <dbReference type="ARBA" id="ARBA00022692"/>
    </source>
</evidence>
<dbReference type="OrthoDB" id="385012at2"/>
<gene>
    <name evidence="7" type="ORF">SAMN04488056_10384</name>
</gene>
<name>A0A1I5E9E1_9HYPH</name>
<protein>
    <submittedName>
        <fullName evidence="7">Holin-like protein</fullName>
    </submittedName>
</protein>
<dbReference type="AlphaFoldDB" id="A0A1I5E9E1"/>
<dbReference type="GO" id="GO:0005886">
    <property type="term" value="C:plasma membrane"/>
    <property type="evidence" value="ECO:0007669"/>
    <property type="project" value="UniProtKB-SubCell"/>
</dbReference>
<evidence type="ECO:0000256" key="4">
    <source>
        <dbReference type="ARBA" id="ARBA00022989"/>
    </source>
</evidence>
<feature type="transmembrane region" description="Helical" evidence="6">
    <location>
        <begin position="57"/>
        <end position="74"/>
    </location>
</feature>
<evidence type="ECO:0000256" key="5">
    <source>
        <dbReference type="ARBA" id="ARBA00023136"/>
    </source>
</evidence>
<keyword evidence="5 6" id="KW-0472">Membrane</keyword>
<dbReference type="Proteomes" id="UP000199236">
    <property type="component" value="Unassembled WGS sequence"/>
</dbReference>
<comment type="subcellular location">
    <subcellularLocation>
        <location evidence="1">Cell membrane</location>
        <topology evidence="1">Multi-pass membrane protein</topology>
    </subcellularLocation>
</comment>
<proteinExistence type="predicted"/>
<keyword evidence="3 6" id="KW-0812">Transmembrane</keyword>
<reference evidence="7 8" key="1">
    <citation type="submission" date="2016-10" db="EMBL/GenBank/DDBJ databases">
        <authorList>
            <person name="de Groot N.N."/>
        </authorList>
    </citation>
    <scope>NUCLEOTIDE SEQUENCE [LARGE SCALE GENOMIC DNA]</scope>
    <source>
        <strain evidence="7 8">CGMCC 1.9157</strain>
    </source>
</reference>
<evidence type="ECO:0000256" key="6">
    <source>
        <dbReference type="SAM" id="Phobius"/>
    </source>
</evidence>
<feature type="transmembrane region" description="Helical" evidence="6">
    <location>
        <begin position="86"/>
        <end position="108"/>
    </location>
</feature>
<dbReference type="PANTHER" id="PTHR33931">
    <property type="entry name" value="HOLIN-LIKE PROTEIN CIDA-RELATED"/>
    <property type="match status" value="1"/>
</dbReference>
<keyword evidence="2" id="KW-1003">Cell membrane</keyword>
<accession>A0A1I5E9E1</accession>
<keyword evidence="4 6" id="KW-1133">Transmembrane helix</keyword>
<dbReference type="PANTHER" id="PTHR33931:SF2">
    <property type="entry name" value="HOLIN-LIKE PROTEIN CIDA"/>
    <property type="match status" value="1"/>
</dbReference>
<dbReference type="EMBL" id="FOVR01000003">
    <property type="protein sequence ID" value="SFO08000.1"/>
    <property type="molecule type" value="Genomic_DNA"/>
</dbReference>
<dbReference type="InterPro" id="IPR005538">
    <property type="entry name" value="LrgA/CidA"/>
</dbReference>
<evidence type="ECO:0000313" key="8">
    <source>
        <dbReference type="Proteomes" id="UP000199236"/>
    </source>
</evidence>
<evidence type="ECO:0000256" key="1">
    <source>
        <dbReference type="ARBA" id="ARBA00004651"/>
    </source>
</evidence>
<dbReference type="Pfam" id="PF03788">
    <property type="entry name" value="LrgA"/>
    <property type="match status" value="1"/>
</dbReference>
<keyword evidence="8" id="KW-1185">Reference proteome</keyword>
<dbReference type="RefSeq" id="WP_090070593.1">
    <property type="nucleotide sequence ID" value="NZ_FOVR01000003.1"/>
</dbReference>